<evidence type="ECO:0000256" key="5">
    <source>
        <dbReference type="ARBA" id="ARBA00022801"/>
    </source>
</evidence>
<dbReference type="Gene3D" id="1.10.275.40">
    <property type="match status" value="1"/>
</dbReference>
<dbReference type="AlphaFoldDB" id="A0A417YXF3"/>
<dbReference type="InterPro" id="IPR010614">
    <property type="entry name" value="RAD3-like_helicase_DEAD"/>
</dbReference>
<dbReference type="RefSeq" id="WP_118919737.1">
    <property type="nucleotide sequence ID" value="NZ_QWEG01000003.1"/>
</dbReference>
<evidence type="ECO:0000256" key="7">
    <source>
        <dbReference type="ARBA" id="ARBA00022840"/>
    </source>
</evidence>
<dbReference type="OrthoDB" id="9765586at2"/>
<gene>
    <name evidence="15" type="ORF">D1B31_05445</name>
</gene>
<comment type="similarity">
    <text evidence="13">Belongs to the helicase family. DinG subfamily.</text>
</comment>
<evidence type="ECO:0000256" key="10">
    <source>
        <dbReference type="ARBA" id="ARBA00023125"/>
    </source>
</evidence>
<sequence length="759" mass="86532">METVKIPARALAEYVYKSGSLESGFKTAASMTEGTKAHQHIQTQYKEGDQKEVPLSLVVQVEGINFLLEGRCDGLLQEDSITVIDEIKSTSGSLDHIEADSYPVHWAQAKCYAYMTAVKNDLEFINVRLTYVQRDTYLKKHFTLSFSKLELEENVLRMLEVYAPFAKMKLHQKRLRTESAKSLEFPFTSFRPGQKLLAGSVFRSIREGDGNLYVNAPTGIGKTISTLYPAIKAIGEEYIEHIFYITARTTTRKAAEEAISLMIQDGLHVSSVTLTAKEKICFKEQGCCPGEGCLYAEGYYDRINEAILDIKENEKLMKREVIEEYARKHRLCPFEFSLDLAYLSDIIICDYNYIYDPRISLKRLVDEKKKKSVLLVDEAHNLPDRAREMFSASLSKKTFLQLKRTYQKTNPVLSKAASLVNKFFIDAKKMAIGNQEILFGEIPETLTEVIKGFSEQAENEILSNVQNADELLEAYYASQNFLKAASLFNKCFKLYGHFEKGDMIVKIFCLDPSEFVKKAGKGYRTKVFFSATLVPKDYFMEMLGSEDEDRFVSIPSPFHKEQIDMFISPLSTRYRDRESSYSLIAETIQLLVKERPGNFFCFFPSYLFMEKVHSLFCEEEGVTVMMQTSQMSEEERDSFLSHFKARSKRSLVGFAVMGGIFSEGVDLPGDRLTGVIITGVGLPQISFERDLLKGYYSAAGRPGYDYAYTFPGMNKVLQAGGRLIRSEEDCGTILLIDDRFLQNKYLALFPEEWREFTII</sequence>
<dbReference type="InterPro" id="IPR042493">
    <property type="entry name" value="XPD_DNA_FeS"/>
</dbReference>
<dbReference type="SMART" id="SM00488">
    <property type="entry name" value="DEXDc2"/>
    <property type="match status" value="1"/>
</dbReference>
<keyword evidence="9" id="KW-0411">Iron-sulfur</keyword>
<dbReference type="GO" id="GO:0005524">
    <property type="term" value="F:ATP binding"/>
    <property type="evidence" value="ECO:0007669"/>
    <property type="project" value="UniProtKB-KW"/>
</dbReference>
<dbReference type="PANTHER" id="PTHR11472">
    <property type="entry name" value="DNA REPAIR DEAD HELICASE RAD3/XP-D SUBFAMILY MEMBER"/>
    <property type="match status" value="1"/>
</dbReference>
<dbReference type="GO" id="GO:0003678">
    <property type="term" value="F:DNA helicase activity"/>
    <property type="evidence" value="ECO:0007669"/>
    <property type="project" value="InterPro"/>
</dbReference>
<organism evidence="15 16">
    <name type="scientific">Neobacillus notoginsengisoli</name>
    <dbReference type="NCBI Taxonomy" id="1578198"/>
    <lineage>
        <taxon>Bacteria</taxon>
        <taxon>Bacillati</taxon>
        <taxon>Bacillota</taxon>
        <taxon>Bacilli</taxon>
        <taxon>Bacillales</taxon>
        <taxon>Bacillaceae</taxon>
        <taxon>Neobacillus</taxon>
    </lineage>
</organism>
<comment type="caution">
    <text evidence="15">The sequence shown here is derived from an EMBL/GenBank/DDBJ whole genome shotgun (WGS) entry which is preliminary data.</text>
</comment>
<dbReference type="InterPro" id="IPR011604">
    <property type="entry name" value="PDDEXK-like_dom_sf"/>
</dbReference>
<dbReference type="GO" id="GO:0046872">
    <property type="term" value="F:metal ion binding"/>
    <property type="evidence" value="ECO:0007669"/>
    <property type="project" value="UniProtKB-KW"/>
</dbReference>
<keyword evidence="5" id="KW-0378">Hydrolase</keyword>
<evidence type="ECO:0000256" key="2">
    <source>
        <dbReference type="ARBA" id="ARBA00022723"/>
    </source>
</evidence>
<dbReference type="PANTHER" id="PTHR11472:SF34">
    <property type="entry name" value="REGULATOR OF TELOMERE ELONGATION HELICASE 1"/>
    <property type="match status" value="1"/>
</dbReference>
<dbReference type="GO" id="GO:0006281">
    <property type="term" value="P:DNA repair"/>
    <property type="evidence" value="ECO:0007669"/>
    <property type="project" value="UniProtKB-KW"/>
</dbReference>
<dbReference type="InterPro" id="IPR014013">
    <property type="entry name" value="Helic_SF1/SF2_ATP-bd_DinG/Rad3"/>
</dbReference>
<dbReference type="GO" id="GO:0003677">
    <property type="term" value="F:DNA binding"/>
    <property type="evidence" value="ECO:0007669"/>
    <property type="project" value="UniProtKB-KW"/>
</dbReference>
<dbReference type="InterPro" id="IPR045028">
    <property type="entry name" value="DinG/Rad3-like"/>
</dbReference>
<keyword evidence="6 15" id="KW-0347">Helicase</keyword>
<feature type="domain" description="Helicase ATP-binding" evidence="14">
    <location>
        <begin position="180"/>
        <end position="423"/>
    </location>
</feature>
<keyword evidence="11" id="KW-0234">DNA repair</keyword>
<dbReference type="GO" id="GO:0016818">
    <property type="term" value="F:hydrolase activity, acting on acid anhydrides, in phosphorus-containing anhydrides"/>
    <property type="evidence" value="ECO:0007669"/>
    <property type="project" value="InterPro"/>
</dbReference>
<evidence type="ECO:0000256" key="9">
    <source>
        <dbReference type="ARBA" id="ARBA00023014"/>
    </source>
</evidence>
<dbReference type="InterPro" id="IPR014001">
    <property type="entry name" value="Helicase_ATP-bd"/>
</dbReference>
<evidence type="ECO:0000256" key="4">
    <source>
        <dbReference type="ARBA" id="ARBA00022763"/>
    </source>
</evidence>
<dbReference type="InterPro" id="IPR006555">
    <property type="entry name" value="ATP-dep_Helicase_C"/>
</dbReference>
<dbReference type="Pfam" id="PF13307">
    <property type="entry name" value="Helicase_C_2"/>
    <property type="match status" value="1"/>
</dbReference>
<dbReference type="InterPro" id="IPR027417">
    <property type="entry name" value="P-loop_NTPase"/>
</dbReference>
<reference evidence="15 16" key="1">
    <citation type="journal article" date="2017" name="Int. J. Syst. Evol. Microbiol.">
        <title>Bacillus notoginsengisoli sp. nov., a novel bacterium isolated from the rhizosphere of Panax notoginseng.</title>
        <authorList>
            <person name="Zhang M.Y."/>
            <person name="Cheng J."/>
            <person name="Cai Y."/>
            <person name="Zhang T.Y."/>
            <person name="Wu Y.Y."/>
            <person name="Manikprabhu D."/>
            <person name="Li W.J."/>
            <person name="Zhang Y.X."/>
        </authorList>
    </citation>
    <scope>NUCLEOTIDE SEQUENCE [LARGE SCALE GENOMIC DNA]</scope>
    <source>
        <strain evidence="15 16">JCM 30743</strain>
    </source>
</reference>
<dbReference type="GO" id="GO:0051539">
    <property type="term" value="F:4 iron, 4 sulfur cluster binding"/>
    <property type="evidence" value="ECO:0007669"/>
    <property type="project" value="UniProtKB-KW"/>
</dbReference>
<keyword evidence="4" id="KW-0227">DNA damage</keyword>
<dbReference type="Gene3D" id="3.40.50.300">
    <property type="entry name" value="P-loop containing nucleotide triphosphate hydrolases"/>
    <property type="match status" value="2"/>
</dbReference>
<evidence type="ECO:0000256" key="1">
    <source>
        <dbReference type="ARBA" id="ARBA00022485"/>
    </source>
</evidence>
<evidence type="ECO:0000256" key="8">
    <source>
        <dbReference type="ARBA" id="ARBA00023004"/>
    </source>
</evidence>
<dbReference type="Gene3D" id="3.90.320.10">
    <property type="match status" value="1"/>
</dbReference>
<protein>
    <submittedName>
        <fullName evidence="15">ATP-dependent DNA helicase</fullName>
    </submittedName>
</protein>
<evidence type="ECO:0000259" key="14">
    <source>
        <dbReference type="PROSITE" id="PS51193"/>
    </source>
</evidence>
<name>A0A417YXF3_9BACI</name>
<dbReference type="SMART" id="SM00487">
    <property type="entry name" value="DEXDc"/>
    <property type="match status" value="1"/>
</dbReference>
<evidence type="ECO:0000256" key="12">
    <source>
        <dbReference type="ARBA" id="ARBA00023235"/>
    </source>
</evidence>
<keyword evidence="2" id="KW-0479">Metal-binding</keyword>
<evidence type="ECO:0000256" key="3">
    <source>
        <dbReference type="ARBA" id="ARBA00022741"/>
    </source>
</evidence>
<dbReference type="SUPFAM" id="SSF52540">
    <property type="entry name" value="P-loop containing nucleoside triphosphate hydrolases"/>
    <property type="match status" value="2"/>
</dbReference>
<keyword evidence="12" id="KW-0413">Isomerase</keyword>
<dbReference type="InterPro" id="IPR006554">
    <property type="entry name" value="Helicase-like_DEXD_c2"/>
</dbReference>
<keyword evidence="3" id="KW-0547">Nucleotide-binding</keyword>
<keyword evidence="10" id="KW-0238">DNA-binding</keyword>
<evidence type="ECO:0000256" key="11">
    <source>
        <dbReference type="ARBA" id="ARBA00023204"/>
    </source>
</evidence>
<keyword evidence="16" id="KW-1185">Reference proteome</keyword>
<dbReference type="Gene3D" id="1.10.30.20">
    <property type="entry name" value="Bacterial XPD DNA helicase, FeS cluster domain"/>
    <property type="match status" value="1"/>
</dbReference>
<dbReference type="Pfam" id="PF06733">
    <property type="entry name" value="DEAD_2"/>
    <property type="match status" value="1"/>
</dbReference>
<evidence type="ECO:0000313" key="16">
    <source>
        <dbReference type="Proteomes" id="UP000284416"/>
    </source>
</evidence>
<evidence type="ECO:0000313" key="15">
    <source>
        <dbReference type="EMBL" id="RHW42082.1"/>
    </source>
</evidence>
<accession>A0A417YXF3</accession>
<proteinExistence type="inferred from homology"/>
<evidence type="ECO:0000256" key="6">
    <source>
        <dbReference type="ARBA" id="ARBA00022806"/>
    </source>
</evidence>
<dbReference type="PROSITE" id="PS51193">
    <property type="entry name" value="HELICASE_ATP_BIND_2"/>
    <property type="match status" value="1"/>
</dbReference>
<dbReference type="EMBL" id="QWEG01000003">
    <property type="protein sequence ID" value="RHW42082.1"/>
    <property type="molecule type" value="Genomic_DNA"/>
</dbReference>
<keyword evidence="1" id="KW-0004">4Fe-4S</keyword>
<evidence type="ECO:0000256" key="13">
    <source>
        <dbReference type="ARBA" id="ARBA00038058"/>
    </source>
</evidence>
<dbReference type="Proteomes" id="UP000284416">
    <property type="component" value="Unassembled WGS sequence"/>
</dbReference>
<dbReference type="SMART" id="SM00491">
    <property type="entry name" value="HELICc2"/>
    <property type="match status" value="1"/>
</dbReference>
<keyword evidence="8" id="KW-0408">Iron</keyword>
<keyword evidence="7" id="KW-0067">ATP-binding</keyword>